<dbReference type="SUPFAM" id="SSF52172">
    <property type="entry name" value="CheY-like"/>
    <property type="match status" value="1"/>
</dbReference>
<dbReference type="GO" id="GO:0043565">
    <property type="term" value="F:sequence-specific DNA binding"/>
    <property type="evidence" value="ECO:0007669"/>
    <property type="project" value="InterPro"/>
</dbReference>
<dbReference type="SUPFAM" id="SSF47384">
    <property type="entry name" value="Homodimeric domain of signal transducing histidine kinase"/>
    <property type="match status" value="1"/>
</dbReference>
<evidence type="ECO:0000256" key="5">
    <source>
        <dbReference type="ARBA" id="ARBA00023163"/>
    </source>
</evidence>
<dbReference type="PRINTS" id="PR00344">
    <property type="entry name" value="BCTRLSENSOR"/>
</dbReference>
<keyword evidence="10" id="KW-0418">Kinase</keyword>
<dbReference type="InterPro" id="IPR001789">
    <property type="entry name" value="Sig_transdc_resp-reg_receiver"/>
</dbReference>
<evidence type="ECO:0000256" key="3">
    <source>
        <dbReference type="ARBA" id="ARBA00022553"/>
    </source>
</evidence>
<dbReference type="Gene3D" id="3.30.565.10">
    <property type="entry name" value="Histidine kinase-like ATPase, C-terminal domain"/>
    <property type="match status" value="1"/>
</dbReference>
<dbReference type="GO" id="GO:0003700">
    <property type="term" value="F:DNA-binding transcription factor activity"/>
    <property type="evidence" value="ECO:0007669"/>
    <property type="project" value="InterPro"/>
</dbReference>
<dbReference type="Pfam" id="PF07495">
    <property type="entry name" value="Y_Y_Y"/>
    <property type="match status" value="1"/>
</dbReference>
<dbReference type="SMART" id="SM00387">
    <property type="entry name" value="HATPase_c"/>
    <property type="match status" value="1"/>
</dbReference>
<dbReference type="FunFam" id="2.60.40.10:FF:000791">
    <property type="entry name" value="Two-component system sensor histidine kinase/response regulator"/>
    <property type="match status" value="1"/>
</dbReference>
<dbReference type="PANTHER" id="PTHR43547:SF2">
    <property type="entry name" value="HYBRID SIGNAL TRANSDUCTION HISTIDINE KINASE C"/>
    <property type="match status" value="1"/>
</dbReference>
<sequence length="1338" mass="153824">MLSKSHLIKYFLILFALLFNHQIKASSLFVIDSYTVKDGLSHNTIWCALQDSYGFIWLGTNNGLNCFDGQKNTIYRTSSQEKAQSLGSNFIFSLFEDKQRQIWIGTDCGIYIYDRKNSFKAFTQTTKFGVSISSEVRKIVQFSDDQIAIATLGQGVFFYNLKTKVLEQNNQCQSFIWDMYVDAKNEKLYVSSLQEGILCFNKNQELLHSYPLHTKAEKTNTTSLKANSILAANNRLWIGTDSKYLFEIDPSSGQTTYHRLESSKFQIIQCLISFNPETFLIGTDNGVFLYNYKTQVLSELTETYNINNAVVNQNINSFMKDKEGGIWALTNQAGAVHIIPKNKIFNQHIIPNNPIVNTFYEDNLHRIIWIGTQKGLFKYNIDSKEIQEYNLAEKEKQIFDIRTLCLNGNELWIGTFSNGLKVLNLSDGKIKSYHHSYNTPNTVCSDNIQKIYKCNNGTIYIGTNWGLCYYNSEEDNFRVETSVGAMISITDIYEDSHNNLWIATANNGIFYNNRKDNYWKHYEHKQGVNTSLSSNSIVTLFEDSKQKIWLGTNGNGLCQFNPQTETFTTFNSNNKQLSTLVVYSIEQDFSGYLWVTSNIGLTKINPQKEEEYQHFTTSDGLQENLFCERASYKTSEGILLFGGVNGFSSFKPSLVQKNTFIPPVYITDFVLTHTDTTLDIRKLLNIEQPIYLTQEIKIPFHYNSFTVYFSSLSYQNPKKNHFSFKLEGFDTEWYNNVEDNFASYNNLPPGKYCLLVKGSNNDQQWNEETARLWIIITPPWYRSIWAYIVYTLCIIGSIVYTLHKREQHLKRKYRKRVEEYQIEKDREVYKSKVNFFINLIHEIRTPLTLIKLPLESIMHVNIDRKMEERYLNVINKNVDYLLGITNELLDFQKIESGEIKLHLQQHDICHLINDIYQQFIGSTDLRNISLSIHIPENFQLEALIDGEKINRILVNLLSNAMKYANKAISIGIEKNDTDFSIWVEDDGPGISDNEKEKIFQTFYQIADEKSVQGSGIGLAYSRALAETHHGTLCVKDSHLGGAAFVLTLPIYSKNEQKEEVGIIPDSQYTAANDNSNDSPDAPQYSVLLVEDNTDLLEMEYSGLEKYYHVLKAKNGIEALQVIEDNDIDIVVSDVMMPLMNGLELCAKIKNNIEYSHIPVILLTAKVLPEAKVEGFSYGADAYVEKPFTILQLHMQIRNLLKLRTTFQQHMTSFLPDAKPEEKEEEETGIQLTPQDQEFIKKMQEIIEQQLADEGFSIDTLASEMNMSRSNFYRKLKALSGMPPNDYLKNCRLNKAAQLLKEGYRVTEVFERTGFGSSSYFAKCFKAKFGVLPKDYISN</sequence>
<dbReference type="InterPro" id="IPR036890">
    <property type="entry name" value="HATPase_C_sf"/>
</dbReference>
<dbReference type="InterPro" id="IPR003661">
    <property type="entry name" value="HisK_dim/P_dom"/>
</dbReference>
<comment type="caution">
    <text evidence="10">The sequence shown here is derived from an EMBL/GenBank/DDBJ whole genome shotgun (WGS) entry which is preliminary data.</text>
</comment>
<dbReference type="SUPFAM" id="SSF55874">
    <property type="entry name" value="ATPase domain of HSP90 chaperone/DNA topoisomerase II/histidine kinase"/>
    <property type="match status" value="1"/>
</dbReference>
<dbReference type="InterPro" id="IPR015943">
    <property type="entry name" value="WD40/YVTN_repeat-like_dom_sf"/>
</dbReference>
<evidence type="ECO:0000313" key="11">
    <source>
        <dbReference type="Proteomes" id="UP000285864"/>
    </source>
</evidence>
<dbReference type="PROSITE" id="PS50110">
    <property type="entry name" value="RESPONSE_REGULATORY"/>
    <property type="match status" value="1"/>
</dbReference>
<dbReference type="Proteomes" id="UP000285864">
    <property type="component" value="Unassembled WGS sequence"/>
</dbReference>
<dbReference type="Gene3D" id="1.10.287.130">
    <property type="match status" value="1"/>
</dbReference>
<dbReference type="PROSITE" id="PS01124">
    <property type="entry name" value="HTH_ARAC_FAMILY_2"/>
    <property type="match status" value="1"/>
</dbReference>
<evidence type="ECO:0000256" key="4">
    <source>
        <dbReference type="ARBA" id="ARBA00023015"/>
    </source>
</evidence>
<dbReference type="SMART" id="SM00342">
    <property type="entry name" value="HTH_ARAC"/>
    <property type="match status" value="1"/>
</dbReference>
<dbReference type="Gene3D" id="2.130.10.10">
    <property type="entry name" value="YVTN repeat-like/Quinoprotein amine dehydrogenase"/>
    <property type="match status" value="2"/>
</dbReference>
<gene>
    <name evidence="10" type="ORF">DWY20_01150</name>
</gene>
<dbReference type="Pfam" id="PF00072">
    <property type="entry name" value="Response_reg"/>
    <property type="match status" value="1"/>
</dbReference>
<dbReference type="Gene3D" id="2.60.40.10">
    <property type="entry name" value="Immunoglobulins"/>
    <property type="match status" value="1"/>
</dbReference>
<dbReference type="InterPro" id="IPR005467">
    <property type="entry name" value="His_kinase_dom"/>
</dbReference>
<protein>
    <recommendedName>
        <fullName evidence="2">histidine kinase</fullName>
        <ecNumber evidence="2">2.7.13.3</ecNumber>
    </recommendedName>
</protein>
<dbReference type="FunFam" id="1.10.287.130:FF:000045">
    <property type="entry name" value="Two-component system sensor histidine kinase/response regulator"/>
    <property type="match status" value="1"/>
</dbReference>
<evidence type="ECO:0000259" key="8">
    <source>
        <dbReference type="PROSITE" id="PS50109"/>
    </source>
</evidence>
<organism evidence="10 11">
    <name type="scientific">Phocaeicola coprocola</name>
    <dbReference type="NCBI Taxonomy" id="310298"/>
    <lineage>
        <taxon>Bacteria</taxon>
        <taxon>Pseudomonadati</taxon>
        <taxon>Bacteroidota</taxon>
        <taxon>Bacteroidia</taxon>
        <taxon>Bacteroidales</taxon>
        <taxon>Bacteroidaceae</taxon>
        <taxon>Phocaeicola</taxon>
    </lineage>
</organism>
<feature type="modified residue" description="4-aspartylphosphate" evidence="6">
    <location>
        <position position="1133"/>
    </location>
</feature>
<dbReference type="InterPro" id="IPR013783">
    <property type="entry name" value="Ig-like_fold"/>
</dbReference>
<evidence type="ECO:0000256" key="1">
    <source>
        <dbReference type="ARBA" id="ARBA00000085"/>
    </source>
</evidence>
<dbReference type="InterPro" id="IPR011006">
    <property type="entry name" value="CheY-like_superfamily"/>
</dbReference>
<dbReference type="RefSeq" id="WP_118482783.1">
    <property type="nucleotide sequence ID" value="NZ_QRUU01000002.1"/>
</dbReference>
<dbReference type="Pfam" id="PF02518">
    <property type="entry name" value="HATPase_c"/>
    <property type="match status" value="1"/>
</dbReference>
<keyword evidence="4" id="KW-0805">Transcription regulation</keyword>
<dbReference type="Gene3D" id="3.40.50.2300">
    <property type="match status" value="1"/>
</dbReference>
<keyword evidence="10" id="KW-0808">Transferase</keyword>
<accession>A0A412GZ22</accession>
<dbReference type="PROSITE" id="PS50109">
    <property type="entry name" value="HIS_KIN"/>
    <property type="match status" value="1"/>
</dbReference>
<evidence type="ECO:0000259" key="9">
    <source>
        <dbReference type="PROSITE" id="PS50110"/>
    </source>
</evidence>
<proteinExistence type="predicted"/>
<dbReference type="Gene3D" id="1.10.10.60">
    <property type="entry name" value="Homeodomain-like"/>
    <property type="match status" value="2"/>
</dbReference>
<dbReference type="Pfam" id="PF00512">
    <property type="entry name" value="HisKA"/>
    <property type="match status" value="1"/>
</dbReference>
<dbReference type="CDD" id="cd17574">
    <property type="entry name" value="REC_OmpR"/>
    <property type="match status" value="1"/>
</dbReference>
<dbReference type="InterPro" id="IPR011123">
    <property type="entry name" value="Y_Y_Y"/>
</dbReference>
<dbReference type="SUPFAM" id="SSF63829">
    <property type="entry name" value="Calcium-dependent phosphotriesterase"/>
    <property type="match status" value="1"/>
</dbReference>
<dbReference type="InterPro" id="IPR009057">
    <property type="entry name" value="Homeodomain-like_sf"/>
</dbReference>
<evidence type="ECO:0000256" key="6">
    <source>
        <dbReference type="PROSITE-ProRule" id="PRU00169"/>
    </source>
</evidence>
<keyword evidence="5" id="KW-0804">Transcription</keyword>
<dbReference type="PANTHER" id="PTHR43547">
    <property type="entry name" value="TWO-COMPONENT HISTIDINE KINASE"/>
    <property type="match status" value="1"/>
</dbReference>
<dbReference type="InterPro" id="IPR011110">
    <property type="entry name" value="Reg_prop"/>
</dbReference>
<comment type="catalytic activity">
    <reaction evidence="1">
        <text>ATP + protein L-histidine = ADP + protein N-phospho-L-histidine.</text>
        <dbReference type="EC" id="2.7.13.3"/>
    </reaction>
</comment>
<keyword evidence="11" id="KW-1185">Reference proteome</keyword>
<dbReference type="EMBL" id="QRUU01000002">
    <property type="protein sequence ID" value="RGS00270.1"/>
    <property type="molecule type" value="Genomic_DNA"/>
</dbReference>
<keyword evidence="3 6" id="KW-0597">Phosphoprotein</keyword>
<dbReference type="SUPFAM" id="SSF46689">
    <property type="entry name" value="Homeodomain-like"/>
    <property type="match status" value="1"/>
</dbReference>
<evidence type="ECO:0000256" key="2">
    <source>
        <dbReference type="ARBA" id="ARBA00012438"/>
    </source>
</evidence>
<reference evidence="10 11" key="1">
    <citation type="submission" date="2018-08" db="EMBL/GenBank/DDBJ databases">
        <title>A genome reference for cultivated species of the human gut microbiota.</title>
        <authorList>
            <person name="Zou Y."/>
            <person name="Xue W."/>
            <person name="Luo G."/>
        </authorList>
    </citation>
    <scope>NUCLEOTIDE SEQUENCE [LARGE SCALE GENOMIC DNA]</scope>
    <source>
        <strain evidence="10 11">AF24-2</strain>
    </source>
</reference>
<dbReference type="CDD" id="cd00082">
    <property type="entry name" value="HisKA"/>
    <property type="match status" value="1"/>
</dbReference>
<dbReference type="SMART" id="SM00388">
    <property type="entry name" value="HisKA"/>
    <property type="match status" value="1"/>
</dbReference>
<dbReference type="EC" id="2.7.13.3" evidence="2"/>
<dbReference type="InterPro" id="IPR036097">
    <property type="entry name" value="HisK_dim/P_sf"/>
</dbReference>
<dbReference type="SUPFAM" id="SSF101898">
    <property type="entry name" value="NHL repeat"/>
    <property type="match status" value="1"/>
</dbReference>
<dbReference type="InterPro" id="IPR003594">
    <property type="entry name" value="HATPase_dom"/>
</dbReference>
<evidence type="ECO:0000313" key="10">
    <source>
        <dbReference type="EMBL" id="RGS00270.1"/>
    </source>
</evidence>
<name>A0A412GZ22_9BACT</name>
<feature type="domain" description="HTH araC/xylS-type" evidence="7">
    <location>
        <begin position="1240"/>
        <end position="1338"/>
    </location>
</feature>
<dbReference type="SMART" id="SM00448">
    <property type="entry name" value="REC"/>
    <property type="match status" value="1"/>
</dbReference>
<dbReference type="InterPro" id="IPR004358">
    <property type="entry name" value="Sig_transdc_His_kin-like_C"/>
</dbReference>
<dbReference type="GO" id="GO:0000155">
    <property type="term" value="F:phosphorelay sensor kinase activity"/>
    <property type="evidence" value="ECO:0007669"/>
    <property type="project" value="InterPro"/>
</dbReference>
<evidence type="ECO:0000259" key="7">
    <source>
        <dbReference type="PROSITE" id="PS01124"/>
    </source>
</evidence>
<dbReference type="InterPro" id="IPR018060">
    <property type="entry name" value="HTH_AraC"/>
</dbReference>
<feature type="domain" description="Response regulatory" evidence="9">
    <location>
        <begin position="1085"/>
        <end position="1200"/>
    </location>
</feature>
<feature type="domain" description="Histidine kinase" evidence="8">
    <location>
        <begin position="838"/>
        <end position="1052"/>
    </location>
</feature>
<dbReference type="Pfam" id="PF07494">
    <property type="entry name" value="Reg_prop"/>
    <property type="match status" value="4"/>
</dbReference>
<dbReference type="Pfam" id="PF12833">
    <property type="entry name" value="HTH_18"/>
    <property type="match status" value="1"/>
</dbReference>